<organism evidence="1 2">
    <name type="scientific">Enterococcus florum</name>
    <dbReference type="NCBI Taxonomy" id="2480627"/>
    <lineage>
        <taxon>Bacteria</taxon>
        <taxon>Bacillati</taxon>
        <taxon>Bacillota</taxon>
        <taxon>Bacilli</taxon>
        <taxon>Lactobacillales</taxon>
        <taxon>Enterococcaceae</taxon>
        <taxon>Enterococcus</taxon>
    </lineage>
</organism>
<name>A0A4P5PIU6_9ENTE</name>
<evidence type="ECO:0000313" key="1">
    <source>
        <dbReference type="EMBL" id="GCF95512.1"/>
    </source>
</evidence>
<keyword evidence="2" id="KW-1185">Reference proteome</keyword>
<dbReference type="AlphaFoldDB" id="A0A4P5PIU6"/>
<dbReference type="OrthoDB" id="2184512at2"/>
<proteinExistence type="predicted"/>
<accession>A0A4P5PIU6</accession>
<comment type="caution">
    <text evidence="1">The sequence shown here is derived from an EMBL/GenBank/DDBJ whole genome shotgun (WGS) entry which is preliminary data.</text>
</comment>
<gene>
    <name evidence="1" type="ORF">NRIC_34030</name>
</gene>
<dbReference type="EMBL" id="BJCC01000034">
    <property type="protein sequence ID" value="GCF95512.1"/>
    <property type="molecule type" value="Genomic_DNA"/>
</dbReference>
<dbReference type="RefSeq" id="WP_146623896.1">
    <property type="nucleotide sequence ID" value="NZ_BJCC01000034.1"/>
</dbReference>
<dbReference type="Proteomes" id="UP000290567">
    <property type="component" value="Unassembled WGS sequence"/>
</dbReference>
<sequence>MLNKAATVKLWDIETKDLVDALNDFVEDWKISKNSDLAEFLRSCPAYFRSDRPTKEAIELVLGYAKEVMDHQRDTIELGKNKIWQTMEQGTVRLTHYYEREAAKKMKEILINR</sequence>
<reference evidence="2" key="1">
    <citation type="submission" date="2019-02" db="EMBL/GenBank/DDBJ databases">
        <title>Draft genome sequence of Enterococcus sp. Gos25-1.</title>
        <authorList>
            <person name="Tanaka N."/>
            <person name="Shiwa Y."/>
            <person name="Fujita N."/>
        </authorList>
    </citation>
    <scope>NUCLEOTIDE SEQUENCE [LARGE SCALE GENOMIC DNA]</scope>
    <source>
        <strain evidence="2">Gos25-1</strain>
    </source>
</reference>
<evidence type="ECO:0000313" key="2">
    <source>
        <dbReference type="Proteomes" id="UP000290567"/>
    </source>
</evidence>
<protein>
    <submittedName>
        <fullName evidence="1">Uncharacterized protein</fullName>
    </submittedName>
</protein>